<feature type="compositionally biased region" description="Low complexity" evidence="1">
    <location>
        <begin position="22"/>
        <end position="38"/>
    </location>
</feature>
<keyword evidence="2" id="KW-0472">Membrane</keyword>
<feature type="transmembrane region" description="Helical" evidence="2">
    <location>
        <begin position="344"/>
        <end position="362"/>
    </location>
</feature>
<dbReference type="EMBL" id="CAUYUJ010014504">
    <property type="protein sequence ID" value="CAK0842063.1"/>
    <property type="molecule type" value="Genomic_DNA"/>
</dbReference>
<sequence>MSLDDSTKKPLAEDGGAIRDSAGAVAPPATADAGTGQARQTASPGGALSMDIETPPGSPAVSCSVGSFGGPSENFHAQGGLVGYIRALRHEPDMDKLTDLAVILSTFPFLFIQIPQIYSNFVAPHEIPAAWTGIVSGGMGNLLLCTFFADGGEWAQARVQAIGAITNIFVVAQARLLPKQPIVPLVPFLVVMLVMIAGLVIPLLKAMGRADNAFDLWLKGTTIIGATVLCFSLTYSIMDDGAALLGGSAGEVDELVPSVISLVGLVVSSLCVHFGVTTSSTGGILATVLFMYMPVPQLIKNLVDESAAQGFNLGFVYFGLLGNGLGMPRALYTRNYVWLSGSSWGCFVGGVLMSVTLLIANSRSDVSFITGASAILLTLFNVCFLVYSAAVFYCTLAWDLRPKPPSQREFRVP</sequence>
<dbReference type="PANTHER" id="PTHR34809">
    <property type="entry name" value="MALTOSE EXCESS PROTEIN 1, CHLOROPLASTIC-RELATED"/>
    <property type="match status" value="1"/>
</dbReference>
<feature type="region of interest" description="Disordered" evidence="1">
    <location>
        <begin position="1"/>
        <end position="61"/>
    </location>
</feature>
<feature type="transmembrane region" description="Helical" evidence="2">
    <location>
        <begin position="97"/>
        <end position="118"/>
    </location>
</feature>
<dbReference type="PANTHER" id="PTHR34809:SF1">
    <property type="entry name" value="MALTOSE EXCESS PROTEIN 1, CHLOROPLASTIC-RELATED"/>
    <property type="match status" value="1"/>
</dbReference>
<keyword evidence="2" id="KW-0812">Transmembrane</keyword>
<proteinExistence type="predicted"/>
<feature type="transmembrane region" description="Helical" evidence="2">
    <location>
        <begin position="161"/>
        <end position="178"/>
    </location>
</feature>
<feature type="transmembrane region" description="Helical" evidence="2">
    <location>
        <begin position="130"/>
        <end position="149"/>
    </location>
</feature>
<name>A0ABN9TA66_9DINO</name>
<feature type="transmembrane region" description="Helical" evidence="2">
    <location>
        <begin position="184"/>
        <end position="204"/>
    </location>
</feature>
<evidence type="ECO:0000256" key="2">
    <source>
        <dbReference type="SAM" id="Phobius"/>
    </source>
</evidence>
<protein>
    <submittedName>
        <fullName evidence="3">Uncharacterized protein</fullName>
    </submittedName>
</protein>
<dbReference type="InterPro" id="IPR034628">
    <property type="entry name" value="MEX1/MEX1-like"/>
</dbReference>
<comment type="caution">
    <text evidence="3">The sequence shown here is derived from an EMBL/GenBank/DDBJ whole genome shotgun (WGS) entry which is preliminary data.</text>
</comment>
<feature type="compositionally biased region" description="Basic and acidic residues" evidence="1">
    <location>
        <begin position="1"/>
        <end position="12"/>
    </location>
</feature>
<keyword evidence="2" id="KW-1133">Transmembrane helix</keyword>
<evidence type="ECO:0000313" key="3">
    <source>
        <dbReference type="EMBL" id="CAK0842063.1"/>
    </source>
</evidence>
<dbReference type="Gene3D" id="1.20.1280.290">
    <property type="match status" value="1"/>
</dbReference>
<evidence type="ECO:0000256" key="1">
    <source>
        <dbReference type="SAM" id="MobiDB-lite"/>
    </source>
</evidence>
<reference evidence="3" key="1">
    <citation type="submission" date="2023-10" db="EMBL/GenBank/DDBJ databases">
        <authorList>
            <person name="Chen Y."/>
            <person name="Shah S."/>
            <person name="Dougan E. K."/>
            <person name="Thang M."/>
            <person name="Chan C."/>
        </authorList>
    </citation>
    <scope>NUCLEOTIDE SEQUENCE [LARGE SCALE GENOMIC DNA]</scope>
</reference>
<dbReference type="Proteomes" id="UP001189429">
    <property type="component" value="Unassembled WGS sequence"/>
</dbReference>
<feature type="transmembrane region" description="Helical" evidence="2">
    <location>
        <begin position="216"/>
        <end position="235"/>
    </location>
</feature>
<evidence type="ECO:0000313" key="4">
    <source>
        <dbReference type="Proteomes" id="UP001189429"/>
    </source>
</evidence>
<keyword evidence="4" id="KW-1185">Reference proteome</keyword>
<organism evidence="3 4">
    <name type="scientific">Prorocentrum cordatum</name>
    <dbReference type="NCBI Taxonomy" id="2364126"/>
    <lineage>
        <taxon>Eukaryota</taxon>
        <taxon>Sar</taxon>
        <taxon>Alveolata</taxon>
        <taxon>Dinophyceae</taxon>
        <taxon>Prorocentrales</taxon>
        <taxon>Prorocentraceae</taxon>
        <taxon>Prorocentrum</taxon>
    </lineage>
</organism>
<feature type="transmembrane region" description="Helical" evidence="2">
    <location>
        <begin position="374"/>
        <end position="398"/>
    </location>
</feature>
<gene>
    <name evidence="3" type="ORF">PCOR1329_LOCUS37102</name>
</gene>
<accession>A0ABN9TA66</accession>